<dbReference type="EMBL" id="PQWY01000016">
    <property type="protein sequence ID" value="PPK29673.1"/>
    <property type="molecule type" value="Genomic_DNA"/>
</dbReference>
<comment type="subcellular location">
    <subcellularLocation>
        <location evidence="8">Cell inner membrane</location>
        <topology evidence="8">Multi-pass membrane protein</topology>
    </subcellularLocation>
    <subcellularLocation>
        <location evidence="1">Cell membrane</location>
        <topology evidence="1">Multi-pass membrane protein</topology>
    </subcellularLocation>
</comment>
<feature type="transmembrane region" description="Helical" evidence="8">
    <location>
        <begin position="306"/>
        <end position="328"/>
    </location>
</feature>
<protein>
    <recommendedName>
        <fullName evidence="8">Bcr/CflA family efflux transporter</fullName>
    </recommendedName>
</protein>
<feature type="transmembrane region" description="Helical" evidence="8">
    <location>
        <begin position="362"/>
        <end position="388"/>
    </location>
</feature>
<dbReference type="InterPro" id="IPR036259">
    <property type="entry name" value="MFS_trans_sf"/>
</dbReference>
<feature type="transmembrane region" description="Helical" evidence="8">
    <location>
        <begin position="335"/>
        <end position="356"/>
    </location>
</feature>
<dbReference type="InterPro" id="IPR020846">
    <property type="entry name" value="MFS_dom"/>
</dbReference>
<dbReference type="Proteomes" id="UP000239239">
    <property type="component" value="Unassembled WGS sequence"/>
</dbReference>
<evidence type="ECO:0000256" key="8">
    <source>
        <dbReference type="RuleBase" id="RU365088"/>
    </source>
</evidence>
<dbReference type="InterPro" id="IPR004812">
    <property type="entry name" value="Efflux_drug-R_Bcr/CmlA"/>
</dbReference>
<name>A0A2S6EWV1_LEGPN</name>
<dbReference type="PANTHER" id="PTHR42718">
    <property type="entry name" value="MAJOR FACILITATOR SUPERFAMILY MULTIDRUG TRANSPORTER MFSC"/>
    <property type="match status" value="1"/>
</dbReference>
<dbReference type="NCBIfam" id="TIGR00710">
    <property type="entry name" value="efflux_Bcr_CflA"/>
    <property type="match status" value="1"/>
</dbReference>
<dbReference type="InterPro" id="IPR011701">
    <property type="entry name" value="MFS"/>
</dbReference>
<feature type="transmembrane region" description="Helical" evidence="8">
    <location>
        <begin position="426"/>
        <end position="446"/>
    </location>
</feature>
<dbReference type="OrthoDB" id="5670831at2"/>
<keyword evidence="3 8" id="KW-0813">Transport</keyword>
<evidence type="ECO:0000256" key="5">
    <source>
        <dbReference type="ARBA" id="ARBA00022692"/>
    </source>
</evidence>
<comment type="caution">
    <text evidence="10">The sequence shown here is derived from an EMBL/GenBank/DDBJ whole genome shotgun (WGS) entry which is preliminary data.</text>
</comment>
<organism evidence="10 11">
    <name type="scientific">Legionella pneumophila</name>
    <dbReference type="NCBI Taxonomy" id="446"/>
    <lineage>
        <taxon>Bacteria</taxon>
        <taxon>Pseudomonadati</taxon>
        <taxon>Pseudomonadota</taxon>
        <taxon>Gammaproteobacteria</taxon>
        <taxon>Legionellales</taxon>
        <taxon>Legionellaceae</taxon>
        <taxon>Legionella</taxon>
    </lineage>
</organism>
<evidence type="ECO:0000313" key="11">
    <source>
        <dbReference type="Proteomes" id="UP000239239"/>
    </source>
</evidence>
<keyword evidence="5 8" id="KW-0812">Transmembrane</keyword>
<keyword evidence="8" id="KW-0997">Cell inner membrane</keyword>
<evidence type="ECO:0000256" key="4">
    <source>
        <dbReference type="ARBA" id="ARBA00022475"/>
    </source>
</evidence>
<feature type="transmembrane region" description="Helical" evidence="8">
    <location>
        <begin position="62"/>
        <end position="80"/>
    </location>
</feature>
<dbReference type="CDD" id="cd17320">
    <property type="entry name" value="MFS_MdfA_MDR_like"/>
    <property type="match status" value="1"/>
</dbReference>
<reference evidence="10 11" key="1">
    <citation type="submission" date="2018-02" db="EMBL/GenBank/DDBJ databases">
        <title>Draft genome sequences of four Legionella pneumophila clinical strains isolated in Ontario.</title>
        <authorList>
            <person name="Fortuna A."/>
            <person name="Ramnarine R."/>
            <person name="Li A."/>
            <person name="Frantz C."/>
            <person name="Mallo G."/>
        </authorList>
    </citation>
    <scope>NUCLEOTIDE SEQUENCE [LARGE SCALE GENOMIC DNA]</scope>
    <source>
        <strain evidence="10 11">LG61</strain>
    </source>
</reference>
<feature type="transmembrane region" description="Helical" evidence="8">
    <location>
        <begin position="157"/>
        <end position="178"/>
    </location>
</feature>
<feature type="transmembrane region" description="Helical" evidence="8">
    <location>
        <begin position="218"/>
        <end position="240"/>
    </location>
</feature>
<sequence length="455" mass="49576">MNSDRRFAMGIFYFADVVAYALFSNTFVLLVNNDIVISLVRNHSKGYLMHQEHPGQTDTPKIDPWLIFVILMLMALMQTTTDQYIPSLPAITTALNSTEASIQLTISMFMLGLSISHIFYGPLSDKIGRKPPLMFGVGLSILGSLFCFFAPNASVLILGRFLQGFGIGCCNSVGRSLVRDLFTDRLLAKIGSYVGVVSIFIMAASPTLGGFIQEMAGWQANFLFLFVFGILVWLLAFSILPETNKHLNPEATKIKVMAKNYFTLLRSKVFVGYTLCACFAFAGMVSYLTIAPFLFQNTLGLSPLEFGRLTFFIAGAICFSGIVNSLLVMRKGISFMVCTGVLFMIAGGLSLLLITILGWSQIYFIMIPITLFSAGAGFTFINAFAGAFHPFPQMAGTVGALYASMQDLSAALASGFIAGIKGYGQYSLAMILLILGLSSLVAWYYLGLQDDAISN</sequence>
<dbReference type="Gene3D" id="1.20.1720.10">
    <property type="entry name" value="Multidrug resistance protein D"/>
    <property type="match status" value="1"/>
</dbReference>
<feature type="transmembrane region" description="Helical" evidence="8">
    <location>
        <begin position="269"/>
        <end position="294"/>
    </location>
</feature>
<evidence type="ECO:0000259" key="9">
    <source>
        <dbReference type="PROSITE" id="PS50850"/>
    </source>
</evidence>
<feature type="transmembrane region" description="Helical" evidence="8">
    <location>
        <begin position="132"/>
        <end position="151"/>
    </location>
</feature>
<dbReference type="AlphaFoldDB" id="A0A2S6EWV1"/>
<evidence type="ECO:0000256" key="1">
    <source>
        <dbReference type="ARBA" id="ARBA00004651"/>
    </source>
</evidence>
<accession>A0A2S6EWV1</accession>
<evidence type="ECO:0000256" key="3">
    <source>
        <dbReference type="ARBA" id="ARBA00022448"/>
    </source>
</evidence>
<keyword evidence="6 8" id="KW-1133">Transmembrane helix</keyword>
<dbReference type="PROSITE" id="PS50850">
    <property type="entry name" value="MFS"/>
    <property type="match status" value="1"/>
</dbReference>
<feature type="transmembrane region" description="Helical" evidence="8">
    <location>
        <begin position="20"/>
        <end position="41"/>
    </location>
</feature>
<dbReference type="GO" id="GO:1990961">
    <property type="term" value="P:xenobiotic detoxification by transmembrane export across the plasma membrane"/>
    <property type="evidence" value="ECO:0007669"/>
    <property type="project" value="InterPro"/>
</dbReference>
<dbReference type="GO" id="GO:0042910">
    <property type="term" value="F:xenobiotic transmembrane transporter activity"/>
    <property type="evidence" value="ECO:0007669"/>
    <property type="project" value="InterPro"/>
</dbReference>
<feature type="transmembrane region" description="Helical" evidence="8">
    <location>
        <begin position="100"/>
        <end position="120"/>
    </location>
</feature>
<keyword evidence="7 8" id="KW-0472">Membrane</keyword>
<feature type="domain" description="Major facilitator superfamily (MFS) profile" evidence="9">
    <location>
        <begin position="66"/>
        <end position="450"/>
    </location>
</feature>
<evidence type="ECO:0000256" key="2">
    <source>
        <dbReference type="ARBA" id="ARBA00006236"/>
    </source>
</evidence>
<dbReference type="SUPFAM" id="SSF103473">
    <property type="entry name" value="MFS general substrate transporter"/>
    <property type="match status" value="1"/>
</dbReference>
<gene>
    <name evidence="10" type="ORF">C3928_11390</name>
</gene>
<dbReference type="PANTHER" id="PTHR42718:SF9">
    <property type="entry name" value="MAJOR FACILITATOR SUPERFAMILY MULTIDRUG TRANSPORTER MFSC"/>
    <property type="match status" value="1"/>
</dbReference>
<evidence type="ECO:0000313" key="10">
    <source>
        <dbReference type="EMBL" id="PPK29673.1"/>
    </source>
</evidence>
<proteinExistence type="inferred from homology"/>
<comment type="similarity">
    <text evidence="2 8">Belongs to the major facilitator superfamily. Bcr/CmlA family.</text>
</comment>
<evidence type="ECO:0000256" key="6">
    <source>
        <dbReference type="ARBA" id="ARBA00022989"/>
    </source>
</evidence>
<dbReference type="GO" id="GO:0005886">
    <property type="term" value="C:plasma membrane"/>
    <property type="evidence" value="ECO:0007669"/>
    <property type="project" value="UniProtKB-SubCell"/>
</dbReference>
<keyword evidence="4" id="KW-1003">Cell membrane</keyword>
<feature type="transmembrane region" description="Helical" evidence="8">
    <location>
        <begin position="190"/>
        <end position="212"/>
    </location>
</feature>
<dbReference type="Pfam" id="PF07690">
    <property type="entry name" value="MFS_1"/>
    <property type="match status" value="1"/>
</dbReference>
<evidence type="ECO:0000256" key="7">
    <source>
        <dbReference type="ARBA" id="ARBA00023136"/>
    </source>
</evidence>